<name>A0A7J7F8N4_DICBM</name>
<reference evidence="8 9" key="1">
    <citation type="journal article" date="2020" name="Mol. Biol. Evol.">
        <title>Interspecific Gene Flow and the Evolution of Specialization in Black and White Rhinoceros.</title>
        <authorList>
            <person name="Moodley Y."/>
            <person name="Westbury M.V."/>
            <person name="Russo I.M."/>
            <person name="Gopalakrishnan S."/>
            <person name="Rakotoarivelo A."/>
            <person name="Olsen R.A."/>
            <person name="Prost S."/>
            <person name="Tunstall T."/>
            <person name="Ryder O.A."/>
            <person name="Dalen L."/>
            <person name="Bruford M.W."/>
        </authorList>
    </citation>
    <scope>NUCLEOTIDE SEQUENCE [LARGE SCALE GENOMIC DNA]</scope>
    <source>
        <strain evidence="8">SBR-YM</strain>
        <tissue evidence="8">Skin</tissue>
    </source>
</reference>
<organism evidence="8 9">
    <name type="scientific">Diceros bicornis minor</name>
    <name type="common">South-central black rhinoceros</name>
    <dbReference type="NCBI Taxonomy" id="77932"/>
    <lineage>
        <taxon>Eukaryota</taxon>
        <taxon>Metazoa</taxon>
        <taxon>Chordata</taxon>
        <taxon>Craniata</taxon>
        <taxon>Vertebrata</taxon>
        <taxon>Euteleostomi</taxon>
        <taxon>Mammalia</taxon>
        <taxon>Eutheria</taxon>
        <taxon>Laurasiatheria</taxon>
        <taxon>Perissodactyla</taxon>
        <taxon>Rhinocerotidae</taxon>
        <taxon>Diceros</taxon>
    </lineage>
</organism>
<dbReference type="InterPro" id="IPR017452">
    <property type="entry name" value="GPCR_Rhodpsn_7TM"/>
</dbReference>
<evidence type="ECO:0000313" key="9">
    <source>
        <dbReference type="Proteomes" id="UP000551758"/>
    </source>
</evidence>
<dbReference type="InterPro" id="IPR000276">
    <property type="entry name" value="GPCR_Rhodpsn"/>
</dbReference>
<dbReference type="PANTHER" id="PTHR45822:SF1">
    <property type="entry name" value="G-PROTEIN COUPLED RECEPTORS FAMILY 1 PROFILE DOMAIN-CONTAINING PROTEIN"/>
    <property type="match status" value="1"/>
</dbReference>
<evidence type="ECO:0000259" key="7">
    <source>
        <dbReference type="PROSITE" id="PS50262"/>
    </source>
</evidence>
<dbReference type="EMBL" id="JACDTQ010001023">
    <property type="protein sequence ID" value="KAF5924327.1"/>
    <property type="molecule type" value="Genomic_DNA"/>
</dbReference>
<dbReference type="GO" id="GO:0004930">
    <property type="term" value="F:G protein-coupled receptor activity"/>
    <property type="evidence" value="ECO:0007669"/>
    <property type="project" value="UniProtKB-KW"/>
</dbReference>
<accession>A0A7J7F8N4</accession>
<keyword evidence="4" id="KW-0807">Transducer</keyword>
<keyword evidence="2 6" id="KW-0812">Transmembrane</keyword>
<keyword evidence="5 6" id="KW-0472">Membrane</keyword>
<evidence type="ECO:0000256" key="3">
    <source>
        <dbReference type="ARBA" id="ARBA00022989"/>
    </source>
</evidence>
<feature type="transmembrane region" description="Helical" evidence="6">
    <location>
        <begin position="55"/>
        <end position="76"/>
    </location>
</feature>
<dbReference type="AlphaFoldDB" id="A0A7J7F8N4"/>
<dbReference type="PROSITE" id="PS50262">
    <property type="entry name" value="G_PROTEIN_RECEP_F1_2"/>
    <property type="match status" value="1"/>
</dbReference>
<feature type="transmembrane region" description="Helical" evidence="6">
    <location>
        <begin position="137"/>
        <end position="160"/>
    </location>
</feature>
<dbReference type="SUPFAM" id="SSF81321">
    <property type="entry name" value="Family A G protein-coupled receptor-like"/>
    <property type="match status" value="1"/>
</dbReference>
<protein>
    <recommendedName>
        <fullName evidence="7">G-protein coupled receptors family 1 profile domain-containing protein</fullName>
    </recommendedName>
</protein>
<dbReference type="GO" id="GO:0005886">
    <property type="term" value="C:plasma membrane"/>
    <property type="evidence" value="ECO:0007669"/>
    <property type="project" value="TreeGrafter"/>
</dbReference>
<feature type="transmembrane region" description="Helical" evidence="6">
    <location>
        <begin position="12"/>
        <end position="34"/>
    </location>
</feature>
<evidence type="ECO:0000256" key="1">
    <source>
        <dbReference type="ARBA" id="ARBA00004370"/>
    </source>
</evidence>
<feature type="non-terminal residue" evidence="8">
    <location>
        <position position="275"/>
    </location>
</feature>
<dbReference type="PRINTS" id="PR00237">
    <property type="entry name" value="GPCRRHODOPSN"/>
</dbReference>
<keyword evidence="4" id="KW-0675">Receptor</keyword>
<dbReference type="GO" id="GO:0071398">
    <property type="term" value="P:cellular response to fatty acid"/>
    <property type="evidence" value="ECO:0007669"/>
    <property type="project" value="TreeGrafter"/>
</dbReference>
<dbReference type="PANTHER" id="PTHR45822">
    <property type="entry name" value="FREE FATTY ACID RECEPTOR 2-RELATED"/>
    <property type="match status" value="1"/>
</dbReference>
<evidence type="ECO:0000256" key="5">
    <source>
        <dbReference type="ARBA" id="ARBA00023136"/>
    </source>
</evidence>
<feature type="domain" description="G-protein coupled receptors family 1 profile" evidence="7">
    <location>
        <begin position="114"/>
        <end position="231"/>
    </location>
</feature>
<evidence type="ECO:0000256" key="6">
    <source>
        <dbReference type="SAM" id="Phobius"/>
    </source>
</evidence>
<keyword evidence="9" id="KW-1185">Reference proteome</keyword>
<evidence type="ECO:0000256" key="4">
    <source>
        <dbReference type="ARBA" id="ARBA00023040"/>
    </source>
</evidence>
<comment type="caution">
    <text evidence="8">The sequence shown here is derived from an EMBL/GenBank/DDBJ whole genome shotgun (WGS) entry which is preliminary data.</text>
</comment>
<sequence>RIAPSPQSLGLLFIYIVSFLISLPANLLALWAFMSGPPHAGSAALQNRRALGGTVCALIGCGFYSGTTAACGSWWASASYATTAWLCPCSTSCPSAGVWRDFYLVSWILSFRHCSVVIIVQLPTDNTMEQLDMVLPVWLDLCLILFFIPMAVAIFCYWCIVHIMLSRPQVGTQKHWRAIGLSTVSVFNFLVCLGPSNVSHVVEFFPKRRSSWQVCVVLPSVLNAHINPLIIDFSSSAVHKVFDKRLQRLKTWGAHCQGAGGEEMESQLQREETGA</sequence>
<comment type="subcellular location">
    <subcellularLocation>
        <location evidence="1">Membrane</location>
    </subcellularLocation>
</comment>
<evidence type="ECO:0000313" key="8">
    <source>
        <dbReference type="EMBL" id="KAF5924327.1"/>
    </source>
</evidence>
<keyword evidence="4" id="KW-0297">G-protein coupled receptor</keyword>
<evidence type="ECO:0000256" key="2">
    <source>
        <dbReference type="ARBA" id="ARBA00022692"/>
    </source>
</evidence>
<gene>
    <name evidence="8" type="ORF">HPG69_012581</name>
</gene>
<dbReference type="Proteomes" id="UP000551758">
    <property type="component" value="Unassembled WGS sequence"/>
</dbReference>
<keyword evidence="3 6" id="KW-1133">Transmembrane helix</keyword>
<dbReference type="Gene3D" id="1.20.1070.10">
    <property type="entry name" value="Rhodopsin 7-helix transmembrane proteins"/>
    <property type="match status" value="1"/>
</dbReference>
<proteinExistence type="predicted"/>